<accession>A0ABM1NAP8</accession>
<reference evidence="6" key="1">
    <citation type="submission" date="2025-08" db="UniProtKB">
        <authorList>
            <consortium name="RefSeq"/>
        </authorList>
    </citation>
    <scope>IDENTIFICATION</scope>
    <source>
        <tissue evidence="6">Whole Larva</tissue>
    </source>
</reference>
<gene>
    <name evidence="6" type="primary">LOC108567761</name>
</gene>
<dbReference type="PANTHER" id="PTHR11142:SF5">
    <property type="entry name" value="TRNA PSEUDOURIDINE(38_39) SYNTHASE"/>
    <property type="match status" value="1"/>
</dbReference>
<proteinExistence type="inferred from homology"/>
<dbReference type="InterPro" id="IPR041707">
    <property type="entry name" value="Pus3-like"/>
</dbReference>
<dbReference type="InterPro" id="IPR020095">
    <property type="entry name" value="PsdUridine_synth_TruA_C"/>
</dbReference>
<dbReference type="Gene3D" id="3.30.70.580">
    <property type="entry name" value="Pseudouridine synthase I, catalytic domain, N-terminal subdomain"/>
    <property type="match status" value="1"/>
</dbReference>
<feature type="domain" description="Pseudouridine synthase I TruA alpha/beta" evidence="4">
    <location>
        <begin position="206"/>
        <end position="321"/>
    </location>
</feature>
<dbReference type="InterPro" id="IPR020097">
    <property type="entry name" value="PsdUridine_synth_TruA_a/b_dom"/>
</dbReference>
<name>A0ABM1NAP8_NICVS</name>
<dbReference type="Pfam" id="PF01416">
    <property type="entry name" value="PseudoU_synth_1"/>
    <property type="match status" value="1"/>
</dbReference>
<keyword evidence="3" id="KW-0413">Isomerase</keyword>
<protein>
    <submittedName>
        <fullName evidence="6">tRNA pseudouridine(38/39) synthase isoform X2</fullName>
    </submittedName>
</protein>
<evidence type="ECO:0000256" key="1">
    <source>
        <dbReference type="ARBA" id="ARBA00009375"/>
    </source>
</evidence>
<dbReference type="InterPro" id="IPR020094">
    <property type="entry name" value="TruA/RsuA/RluB/E/F_N"/>
</dbReference>
<evidence type="ECO:0000259" key="4">
    <source>
        <dbReference type="Pfam" id="PF01416"/>
    </source>
</evidence>
<dbReference type="NCBIfam" id="TIGR00071">
    <property type="entry name" value="hisT_truA"/>
    <property type="match status" value="1"/>
</dbReference>
<evidence type="ECO:0000313" key="6">
    <source>
        <dbReference type="RefSeq" id="XP_017783898.1"/>
    </source>
</evidence>
<evidence type="ECO:0000256" key="2">
    <source>
        <dbReference type="ARBA" id="ARBA00022694"/>
    </source>
</evidence>
<dbReference type="Gene3D" id="3.30.70.660">
    <property type="entry name" value="Pseudouridine synthase I, catalytic domain, C-terminal subdomain"/>
    <property type="match status" value="1"/>
</dbReference>
<dbReference type="RefSeq" id="XP_017783898.1">
    <property type="nucleotide sequence ID" value="XM_017928409.1"/>
</dbReference>
<dbReference type="HAMAP" id="MF_00171">
    <property type="entry name" value="TruA"/>
    <property type="match status" value="1"/>
</dbReference>
<evidence type="ECO:0000256" key="3">
    <source>
        <dbReference type="ARBA" id="ARBA00023235"/>
    </source>
</evidence>
<dbReference type="CDD" id="cd02569">
    <property type="entry name" value="PseudoU_synth_ScPus3"/>
    <property type="match status" value="1"/>
</dbReference>
<sequence>MASVKIKKQNNKDFNLEELKQLTNDQLIEKIKSLQAHNVQLKTLLIKSSTETKTSVNRLKKPFDSSKHVLLKFFYLGWDYQGFVVQEDTTKTIEHYLFESLTRTCLIKDRESSNYHRCGRTDKGVSSFGQVISIDLRSKLSADNQHDIENELDYCKLLNRVLPDNIQCVAWSPVKSDVSARFDCTGRTYKYFFPKSCLNIEKMSRAANNLLGTHDFRNFCKMDVGNGVVEYIRNILFINISLFDENDTEDNERTMYVITIRGKAFLWHQIRCIMAVLFLIGEGKEEETIIDELLDVNKNSRKPEYFMASEVPLNLFQCDYDIENNWRYDESSLSIVKAKLKSMWTFHNIKGTMILSMLNELDRSCPTDLEIQNYLHLENKTKRYIPLMARKRCESLEEKIKHYVKRSRLEIHNEPESTT</sequence>
<dbReference type="GeneID" id="108567761"/>
<dbReference type="InterPro" id="IPR020103">
    <property type="entry name" value="PsdUridine_synth_cat_dom_sf"/>
</dbReference>
<dbReference type="InterPro" id="IPR001406">
    <property type="entry name" value="PsdUridine_synth_TruA"/>
</dbReference>
<dbReference type="SUPFAM" id="SSF55120">
    <property type="entry name" value="Pseudouridine synthase"/>
    <property type="match status" value="1"/>
</dbReference>
<dbReference type="PANTHER" id="PTHR11142">
    <property type="entry name" value="PSEUDOURIDYLATE SYNTHASE"/>
    <property type="match status" value="1"/>
</dbReference>
<keyword evidence="2" id="KW-0819">tRNA processing</keyword>
<comment type="similarity">
    <text evidence="1">Belongs to the tRNA pseudouridine synthase TruA family.</text>
</comment>
<organism evidence="5 6">
    <name type="scientific">Nicrophorus vespilloides</name>
    <name type="common">Boreal carrion beetle</name>
    <dbReference type="NCBI Taxonomy" id="110193"/>
    <lineage>
        <taxon>Eukaryota</taxon>
        <taxon>Metazoa</taxon>
        <taxon>Ecdysozoa</taxon>
        <taxon>Arthropoda</taxon>
        <taxon>Hexapoda</taxon>
        <taxon>Insecta</taxon>
        <taxon>Pterygota</taxon>
        <taxon>Neoptera</taxon>
        <taxon>Endopterygota</taxon>
        <taxon>Coleoptera</taxon>
        <taxon>Polyphaga</taxon>
        <taxon>Staphyliniformia</taxon>
        <taxon>Silphidae</taxon>
        <taxon>Nicrophorinae</taxon>
        <taxon>Nicrophorus</taxon>
    </lineage>
</organism>
<dbReference type="Proteomes" id="UP000695000">
    <property type="component" value="Unplaced"/>
</dbReference>
<keyword evidence="5" id="KW-1185">Reference proteome</keyword>
<evidence type="ECO:0000313" key="5">
    <source>
        <dbReference type="Proteomes" id="UP000695000"/>
    </source>
</evidence>